<keyword evidence="1" id="KW-0812">Transmembrane</keyword>
<reference evidence="2" key="1">
    <citation type="journal article" date="2014" name="Front. Microbiol.">
        <title>High frequency of phylogenetically diverse reductive dehalogenase-homologous genes in deep subseafloor sedimentary metagenomes.</title>
        <authorList>
            <person name="Kawai M."/>
            <person name="Futagami T."/>
            <person name="Toyoda A."/>
            <person name="Takaki Y."/>
            <person name="Nishi S."/>
            <person name="Hori S."/>
            <person name="Arai W."/>
            <person name="Tsubouchi T."/>
            <person name="Morono Y."/>
            <person name="Uchiyama I."/>
            <person name="Ito T."/>
            <person name="Fujiyama A."/>
            <person name="Inagaki F."/>
            <person name="Takami H."/>
        </authorList>
    </citation>
    <scope>NUCLEOTIDE SEQUENCE</scope>
    <source>
        <strain evidence="2">Expedition CK06-06</strain>
    </source>
</reference>
<dbReference type="EMBL" id="BART01027168">
    <property type="protein sequence ID" value="GAG90733.1"/>
    <property type="molecule type" value="Genomic_DNA"/>
</dbReference>
<feature type="transmembrane region" description="Helical" evidence="1">
    <location>
        <begin position="20"/>
        <end position="36"/>
    </location>
</feature>
<organism evidence="2">
    <name type="scientific">marine sediment metagenome</name>
    <dbReference type="NCBI Taxonomy" id="412755"/>
    <lineage>
        <taxon>unclassified sequences</taxon>
        <taxon>metagenomes</taxon>
        <taxon>ecological metagenomes</taxon>
    </lineage>
</organism>
<keyword evidence="1" id="KW-1133">Transmembrane helix</keyword>
<gene>
    <name evidence="2" type="ORF">S01H4_48231</name>
</gene>
<name>X1C2T5_9ZZZZ</name>
<evidence type="ECO:0000256" key="1">
    <source>
        <dbReference type="SAM" id="Phobius"/>
    </source>
</evidence>
<accession>X1C2T5</accession>
<dbReference type="AlphaFoldDB" id="X1C2T5"/>
<feature type="non-terminal residue" evidence="2">
    <location>
        <position position="37"/>
    </location>
</feature>
<evidence type="ECO:0000313" key="2">
    <source>
        <dbReference type="EMBL" id="GAG90733.1"/>
    </source>
</evidence>
<comment type="caution">
    <text evidence="2">The sequence shown here is derived from an EMBL/GenBank/DDBJ whole genome shotgun (WGS) entry which is preliminary data.</text>
</comment>
<proteinExistence type="predicted"/>
<sequence>MFKIELRKIITKKKFKSKKGIFALLLIIAILTVTAVL</sequence>
<keyword evidence="1" id="KW-0472">Membrane</keyword>
<protein>
    <submittedName>
        <fullName evidence="2">Uncharacterized protein</fullName>
    </submittedName>
</protein>